<organism evidence="1 2">
    <name type="scientific">Phyllobacterium phragmitis</name>
    <dbReference type="NCBI Taxonomy" id="2670329"/>
    <lineage>
        <taxon>Bacteria</taxon>
        <taxon>Pseudomonadati</taxon>
        <taxon>Pseudomonadota</taxon>
        <taxon>Alphaproteobacteria</taxon>
        <taxon>Hyphomicrobiales</taxon>
        <taxon>Phyllobacteriaceae</taxon>
        <taxon>Phyllobacterium</taxon>
    </lineage>
</organism>
<name>A0A2S9IV40_9HYPH</name>
<keyword evidence="1" id="KW-0540">Nuclease</keyword>
<dbReference type="InterPro" id="IPR021341">
    <property type="entry name" value="DUF2958"/>
</dbReference>
<evidence type="ECO:0000313" key="1">
    <source>
        <dbReference type="EMBL" id="PRD44394.1"/>
    </source>
</evidence>
<sequence length="111" mass="12501">MLLTHELRTALRRNADMSARREQDHKPVVKFFTPDASAAWLFTELADDGDTLFGLCDLGHGSPELGYASLAEIQALRGPMRLLVERDRHFRATKPLSAYAEEARRHGRIVA</sequence>
<protein>
    <submittedName>
        <fullName evidence="1">Single-stranded DNA endonuclease</fullName>
    </submittedName>
</protein>
<proteinExistence type="predicted"/>
<dbReference type="Proteomes" id="UP000239434">
    <property type="component" value="Unassembled WGS sequence"/>
</dbReference>
<accession>A0A2S9IV40</accession>
<dbReference type="RefSeq" id="WP_105741280.1">
    <property type="nucleotide sequence ID" value="NZ_PVBR01000004.1"/>
</dbReference>
<evidence type="ECO:0000313" key="2">
    <source>
        <dbReference type="Proteomes" id="UP000239434"/>
    </source>
</evidence>
<dbReference type="GO" id="GO:0004519">
    <property type="term" value="F:endonuclease activity"/>
    <property type="evidence" value="ECO:0007669"/>
    <property type="project" value="UniProtKB-KW"/>
</dbReference>
<dbReference type="Pfam" id="PF11171">
    <property type="entry name" value="DUF2958"/>
    <property type="match status" value="1"/>
</dbReference>
<keyword evidence="1" id="KW-0378">Hydrolase</keyword>
<reference evidence="1 2" key="1">
    <citation type="submission" date="2018-02" db="EMBL/GenBank/DDBJ databases">
        <title>The draft genome of Phyllobacterium sp. 1N-3.</title>
        <authorList>
            <person name="Liu L."/>
            <person name="Li L."/>
            <person name="Zhang X."/>
            <person name="Wang T."/>
            <person name="Liang L."/>
        </authorList>
    </citation>
    <scope>NUCLEOTIDE SEQUENCE [LARGE SCALE GENOMIC DNA]</scope>
    <source>
        <strain evidence="1 2">1N-3</strain>
    </source>
</reference>
<keyword evidence="2" id="KW-1185">Reference proteome</keyword>
<dbReference type="AlphaFoldDB" id="A0A2S9IV40"/>
<keyword evidence="1" id="KW-0255">Endonuclease</keyword>
<gene>
    <name evidence="1" type="ORF">C5748_07390</name>
</gene>
<comment type="caution">
    <text evidence="1">The sequence shown here is derived from an EMBL/GenBank/DDBJ whole genome shotgun (WGS) entry which is preliminary data.</text>
</comment>
<dbReference type="EMBL" id="PVBR01000004">
    <property type="protein sequence ID" value="PRD44394.1"/>
    <property type="molecule type" value="Genomic_DNA"/>
</dbReference>